<organism evidence="1">
    <name type="scientific">marine metagenome</name>
    <dbReference type="NCBI Taxonomy" id="408172"/>
    <lineage>
        <taxon>unclassified sequences</taxon>
        <taxon>metagenomes</taxon>
        <taxon>ecological metagenomes</taxon>
    </lineage>
</organism>
<sequence length="207" mass="22395">MKRFYTIMVVLFVGATIAAVSVFRPQLWAPAFEVTSARYDINADGSIDLTRWDLGGEVTLWEWDRNNDGRPELIGFDGVETTEGSLQPTGSITAWDWGADSVIDAGDVAPSIEQILQREEVIAARSALPSADIALVGAGIRTLVTEIESSYDDFRLADLRMPIVGSTLPDLDTLLPGAARAYRNGIHQGFDMNNGHIGVPTAFSAPV</sequence>
<dbReference type="EMBL" id="UINC01044829">
    <property type="protein sequence ID" value="SVB50802.1"/>
    <property type="molecule type" value="Genomic_DNA"/>
</dbReference>
<protein>
    <submittedName>
        <fullName evidence="1">Uncharacterized protein</fullName>
    </submittedName>
</protein>
<accession>A0A382EKF3</accession>
<gene>
    <name evidence="1" type="ORF">METZ01_LOCUS203656</name>
</gene>
<feature type="non-terminal residue" evidence="1">
    <location>
        <position position="207"/>
    </location>
</feature>
<proteinExistence type="predicted"/>
<dbReference type="AlphaFoldDB" id="A0A382EKF3"/>
<evidence type="ECO:0000313" key="1">
    <source>
        <dbReference type="EMBL" id="SVB50802.1"/>
    </source>
</evidence>
<name>A0A382EKF3_9ZZZZ</name>
<reference evidence="1" key="1">
    <citation type="submission" date="2018-05" db="EMBL/GenBank/DDBJ databases">
        <authorList>
            <person name="Lanie J.A."/>
            <person name="Ng W.-L."/>
            <person name="Kazmierczak K.M."/>
            <person name="Andrzejewski T.M."/>
            <person name="Davidsen T.M."/>
            <person name="Wayne K.J."/>
            <person name="Tettelin H."/>
            <person name="Glass J.I."/>
            <person name="Rusch D."/>
            <person name="Podicherti R."/>
            <person name="Tsui H.-C.T."/>
            <person name="Winkler M.E."/>
        </authorList>
    </citation>
    <scope>NUCLEOTIDE SEQUENCE</scope>
</reference>